<dbReference type="PANTHER" id="PTHR43146">
    <property type="entry name" value="CANCER-RELATED NUCLEOSIDE-TRIPHOSPHATASE"/>
    <property type="match status" value="1"/>
</dbReference>
<name>X1QN03_9ZZZZ</name>
<accession>X1QN03</accession>
<dbReference type="GO" id="GO:0005524">
    <property type="term" value="F:ATP binding"/>
    <property type="evidence" value="ECO:0007669"/>
    <property type="project" value="UniProtKB-KW"/>
</dbReference>
<evidence type="ECO:0000256" key="2">
    <source>
        <dbReference type="ARBA" id="ARBA00022801"/>
    </source>
</evidence>
<evidence type="ECO:0000313" key="4">
    <source>
        <dbReference type="EMBL" id="GAI44634.1"/>
    </source>
</evidence>
<dbReference type="GO" id="GO:0017111">
    <property type="term" value="F:ribonucleoside triphosphate phosphatase activity"/>
    <property type="evidence" value="ECO:0007669"/>
    <property type="project" value="InterPro"/>
</dbReference>
<dbReference type="InterPro" id="IPR004948">
    <property type="entry name" value="Nuc-triphosphatase_THEP1"/>
</dbReference>
<keyword evidence="2" id="KW-0378">Hydrolase</keyword>
<reference evidence="4" key="1">
    <citation type="journal article" date="2014" name="Front. Microbiol.">
        <title>High frequency of phylogenetically diverse reductive dehalogenase-homologous genes in deep subseafloor sedimentary metagenomes.</title>
        <authorList>
            <person name="Kawai M."/>
            <person name="Futagami T."/>
            <person name="Toyoda A."/>
            <person name="Takaki Y."/>
            <person name="Nishi S."/>
            <person name="Hori S."/>
            <person name="Arai W."/>
            <person name="Tsubouchi T."/>
            <person name="Morono Y."/>
            <person name="Uchiyama I."/>
            <person name="Ito T."/>
            <person name="Fujiyama A."/>
            <person name="Inagaki F."/>
            <person name="Takami H."/>
        </authorList>
    </citation>
    <scope>NUCLEOTIDE SEQUENCE</scope>
    <source>
        <strain evidence="4">Expedition CK06-06</strain>
    </source>
</reference>
<sequence length="158" mass="17797">IKQAIAGLRGKAGGFYTEEIRRGGEREGFRLVTLDGQETILAHINIHSPHRVGKYGVDIDSLDRVGVSALNQAAEECNLVVVDEIGKMELFSADFRETVWQIINSGKKVLGTIMFKANPWADRIKRQPQVNLVEVTRANYYRVLEELLVWLEVDQSSD</sequence>
<dbReference type="SUPFAM" id="SSF52540">
    <property type="entry name" value="P-loop containing nucleoside triphosphate hydrolases"/>
    <property type="match status" value="1"/>
</dbReference>
<comment type="caution">
    <text evidence="4">The sequence shown here is derived from an EMBL/GenBank/DDBJ whole genome shotgun (WGS) entry which is preliminary data.</text>
</comment>
<keyword evidence="1" id="KW-0547">Nucleotide-binding</keyword>
<protein>
    <recommendedName>
        <fullName evidence="5">AAA+ ATPase domain-containing protein</fullName>
    </recommendedName>
</protein>
<keyword evidence="3" id="KW-0067">ATP-binding</keyword>
<organism evidence="4">
    <name type="scientific">marine sediment metagenome</name>
    <dbReference type="NCBI Taxonomy" id="412755"/>
    <lineage>
        <taxon>unclassified sequences</taxon>
        <taxon>metagenomes</taxon>
        <taxon>ecological metagenomes</taxon>
    </lineage>
</organism>
<gene>
    <name evidence="4" type="ORF">S06H3_45079</name>
</gene>
<dbReference type="InterPro" id="IPR027417">
    <property type="entry name" value="P-loop_NTPase"/>
</dbReference>
<dbReference type="EMBL" id="BARV01028105">
    <property type="protein sequence ID" value="GAI44634.1"/>
    <property type="molecule type" value="Genomic_DNA"/>
</dbReference>
<dbReference type="AlphaFoldDB" id="X1QN03"/>
<dbReference type="PANTHER" id="PTHR43146:SF1">
    <property type="entry name" value="CANCER-RELATED NUCLEOSIDE-TRIPHOSPHATASE"/>
    <property type="match status" value="1"/>
</dbReference>
<evidence type="ECO:0008006" key="5">
    <source>
        <dbReference type="Google" id="ProtNLM"/>
    </source>
</evidence>
<evidence type="ECO:0000256" key="1">
    <source>
        <dbReference type="ARBA" id="ARBA00022741"/>
    </source>
</evidence>
<feature type="non-terminal residue" evidence="4">
    <location>
        <position position="1"/>
    </location>
</feature>
<proteinExistence type="predicted"/>
<dbReference type="Pfam" id="PF03266">
    <property type="entry name" value="NTPase_1"/>
    <property type="match status" value="1"/>
</dbReference>
<evidence type="ECO:0000256" key="3">
    <source>
        <dbReference type="ARBA" id="ARBA00022840"/>
    </source>
</evidence>
<dbReference type="Gene3D" id="3.40.50.300">
    <property type="entry name" value="P-loop containing nucleotide triphosphate hydrolases"/>
    <property type="match status" value="1"/>
</dbReference>